<protein>
    <submittedName>
        <fullName evidence="1">Uncharacterized protein</fullName>
    </submittedName>
</protein>
<evidence type="ECO:0000313" key="1">
    <source>
        <dbReference type="EMBL" id="DAD67451.1"/>
    </source>
</evidence>
<name>A0A8S5LC60_9CAUD</name>
<sequence>MNFREIKEANKLIDEIKKLDSFTIDIQNPARTLKVCTPFDEVTIKKEHRFKVIQVLLGMRGELAEELEKLGVVEEYDD</sequence>
<dbReference type="EMBL" id="BK014677">
    <property type="protein sequence ID" value="DAD67451.1"/>
    <property type="molecule type" value="Genomic_DNA"/>
</dbReference>
<proteinExistence type="predicted"/>
<reference evidence="1" key="1">
    <citation type="journal article" date="2021" name="Proc. Natl. Acad. Sci. U.S.A.">
        <title>A Catalog of Tens of Thousands of Viruses from Human Metagenomes Reveals Hidden Associations with Chronic Diseases.</title>
        <authorList>
            <person name="Tisza M.J."/>
            <person name="Buck C.B."/>
        </authorList>
    </citation>
    <scope>NUCLEOTIDE SEQUENCE</scope>
    <source>
        <strain evidence="1">CtpGU1</strain>
    </source>
</reference>
<accession>A0A8S5LC60</accession>
<organism evidence="1">
    <name type="scientific">Siphoviridae sp. ctpGU1</name>
    <dbReference type="NCBI Taxonomy" id="2823601"/>
    <lineage>
        <taxon>Viruses</taxon>
        <taxon>Duplodnaviria</taxon>
        <taxon>Heunggongvirae</taxon>
        <taxon>Uroviricota</taxon>
        <taxon>Caudoviricetes</taxon>
    </lineage>
</organism>